<sequence>MPAPPRSSLLLRVATLLLSLGILGVLVTQASLSTGCARNGPPASSTLPEPSAAVPPPALSTTPGPMPGNPAAAPDSTGSLDVGDEMFGTTKSGKLFRPKPQGSAAPKGESGILQDVPPSNNAAPSNTHAQR</sequence>
<protein>
    <submittedName>
        <fullName evidence="2">Uncharacterized protein</fullName>
    </submittedName>
</protein>
<feature type="compositionally biased region" description="Polar residues" evidence="1">
    <location>
        <begin position="34"/>
        <end position="48"/>
    </location>
</feature>
<name>A0A4U1JDJ5_9BACT</name>
<keyword evidence="3" id="KW-1185">Reference proteome</keyword>
<organism evidence="2 3">
    <name type="scientific">Polyangium fumosum</name>
    <dbReference type="NCBI Taxonomy" id="889272"/>
    <lineage>
        <taxon>Bacteria</taxon>
        <taxon>Pseudomonadati</taxon>
        <taxon>Myxococcota</taxon>
        <taxon>Polyangia</taxon>
        <taxon>Polyangiales</taxon>
        <taxon>Polyangiaceae</taxon>
        <taxon>Polyangium</taxon>
    </lineage>
</organism>
<reference evidence="2 3" key="1">
    <citation type="submission" date="2019-04" db="EMBL/GenBank/DDBJ databases">
        <authorList>
            <person name="Li Y."/>
            <person name="Wang J."/>
        </authorList>
    </citation>
    <scope>NUCLEOTIDE SEQUENCE [LARGE SCALE GENOMIC DNA]</scope>
    <source>
        <strain evidence="2 3">DSM 14668</strain>
    </source>
</reference>
<evidence type="ECO:0000313" key="2">
    <source>
        <dbReference type="EMBL" id="TKD08865.1"/>
    </source>
</evidence>
<feature type="compositionally biased region" description="Polar residues" evidence="1">
    <location>
        <begin position="117"/>
        <end position="131"/>
    </location>
</feature>
<evidence type="ECO:0000256" key="1">
    <source>
        <dbReference type="SAM" id="MobiDB-lite"/>
    </source>
</evidence>
<dbReference type="Proteomes" id="UP000309215">
    <property type="component" value="Unassembled WGS sequence"/>
</dbReference>
<dbReference type="AlphaFoldDB" id="A0A4U1JDJ5"/>
<evidence type="ECO:0000313" key="3">
    <source>
        <dbReference type="Proteomes" id="UP000309215"/>
    </source>
</evidence>
<feature type="compositionally biased region" description="Pro residues" evidence="1">
    <location>
        <begin position="53"/>
        <end position="68"/>
    </location>
</feature>
<feature type="region of interest" description="Disordered" evidence="1">
    <location>
        <begin position="34"/>
        <end position="131"/>
    </location>
</feature>
<proteinExistence type="predicted"/>
<dbReference type="RefSeq" id="WP_136929464.1">
    <property type="nucleotide sequence ID" value="NZ_SSMQ01000012.1"/>
</dbReference>
<accession>A0A4U1JDJ5</accession>
<gene>
    <name evidence="2" type="ORF">E8A74_13825</name>
</gene>
<dbReference type="EMBL" id="SSMQ01000012">
    <property type="protein sequence ID" value="TKD08865.1"/>
    <property type="molecule type" value="Genomic_DNA"/>
</dbReference>
<comment type="caution">
    <text evidence="2">The sequence shown here is derived from an EMBL/GenBank/DDBJ whole genome shotgun (WGS) entry which is preliminary data.</text>
</comment>